<feature type="zinc finger region" description="C3H1-type" evidence="5">
    <location>
        <begin position="170"/>
        <end position="195"/>
    </location>
</feature>
<proteinExistence type="predicted"/>
<evidence type="ECO:0000256" key="1">
    <source>
        <dbReference type="ARBA" id="ARBA00022723"/>
    </source>
</evidence>
<accession>A0ABR1JIW2</accession>
<feature type="zinc finger region" description="C3H1-type" evidence="5">
    <location>
        <begin position="8"/>
        <end position="33"/>
    </location>
</feature>
<reference evidence="8 9" key="1">
    <citation type="submission" date="2024-01" db="EMBL/GenBank/DDBJ databases">
        <title>A draft genome for the cacao thread blight pathogen Marasmiellus scandens.</title>
        <authorList>
            <person name="Baruah I.K."/>
            <person name="Leung J."/>
            <person name="Bukari Y."/>
            <person name="Amoako-Attah I."/>
            <person name="Meinhardt L.W."/>
            <person name="Bailey B.A."/>
            <person name="Cohen S.P."/>
        </authorList>
    </citation>
    <scope>NUCLEOTIDE SEQUENCE [LARGE SCALE GENOMIC DNA]</scope>
    <source>
        <strain evidence="8 9">GH-19</strain>
    </source>
</reference>
<organism evidence="8 9">
    <name type="scientific">Marasmiellus scandens</name>
    <dbReference type="NCBI Taxonomy" id="2682957"/>
    <lineage>
        <taxon>Eukaryota</taxon>
        <taxon>Fungi</taxon>
        <taxon>Dikarya</taxon>
        <taxon>Basidiomycota</taxon>
        <taxon>Agaricomycotina</taxon>
        <taxon>Agaricomycetes</taxon>
        <taxon>Agaricomycetidae</taxon>
        <taxon>Agaricales</taxon>
        <taxon>Marasmiineae</taxon>
        <taxon>Omphalotaceae</taxon>
        <taxon>Marasmiellus</taxon>
    </lineage>
</organism>
<dbReference type="Proteomes" id="UP001498398">
    <property type="component" value="Unassembled WGS sequence"/>
</dbReference>
<dbReference type="Pfam" id="PF14608">
    <property type="entry name" value="zf-CCCH_2"/>
    <property type="match status" value="3"/>
</dbReference>
<evidence type="ECO:0000313" key="9">
    <source>
        <dbReference type="Proteomes" id="UP001498398"/>
    </source>
</evidence>
<keyword evidence="3 5" id="KW-0863">Zinc-finger</keyword>
<name>A0ABR1JIW2_9AGAR</name>
<feature type="domain" description="C3H1-type" evidence="7">
    <location>
        <begin position="140"/>
        <end position="166"/>
    </location>
</feature>
<keyword evidence="9" id="KW-1185">Reference proteome</keyword>
<feature type="domain" description="C3H1-type" evidence="7">
    <location>
        <begin position="8"/>
        <end position="33"/>
    </location>
</feature>
<sequence>MDFSENHAQAPPCWDFMRGKCEHKNCKFTHPAGVFFSPHNRNSPFPPPKPLPLEFARAEENQHAYEDVFAHSLGDMNGFSPPAVFYKPIAWKTAPCRHFIRTGFCPMGDDCNFIHDLSLLDAAKTGKNSAQAKPNIPQNNPTVSHCWAYVQGKCRNSSCKYLHPGSTEPYKKYTPCVAWPLCPYGENCEFKHPEPLSTLPDRSSPTTAQPISTTQATSTSPVSPLSLPRPIYTAAPSISPNQPVYVAGPPSYGPQLPVQPNQQLCHPGVEINGTTYYNSGPFSPSFTSPTPSFVAPASSFAPLSPIVPMTPFLNANPAVFNHGAPFASGIVGPPPPPPMPLYPLAAPALIHPSEAAESWRNPHHQKRSFDVEPQNMLELHTAAGSPVLRSPLSWRNRSGPKTAESANRPVVASPNHRQNFSQTHHDEVYRADPRRRVGHTRRISVQVKNYEGK</sequence>
<gene>
    <name evidence="8" type="ORF">VKT23_009056</name>
</gene>
<dbReference type="InterPro" id="IPR045877">
    <property type="entry name" value="ZFP36-like"/>
</dbReference>
<dbReference type="InterPro" id="IPR036855">
    <property type="entry name" value="Znf_CCCH_sf"/>
</dbReference>
<feature type="region of interest" description="Disordered" evidence="6">
    <location>
        <begin position="195"/>
        <end position="225"/>
    </location>
</feature>
<keyword evidence="4 5" id="KW-0862">Zinc</keyword>
<evidence type="ECO:0000259" key="7">
    <source>
        <dbReference type="PROSITE" id="PS50103"/>
    </source>
</evidence>
<evidence type="ECO:0000256" key="4">
    <source>
        <dbReference type="ARBA" id="ARBA00022833"/>
    </source>
</evidence>
<keyword evidence="1 5" id="KW-0479">Metal-binding</keyword>
<feature type="zinc finger region" description="C3H1-type" evidence="5">
    <location>
        <begin position="90"/>
        <end position="118"/>
    </location>
</feature>
<evidence type="ECO:0000313" key="8">
    <source>
        <dbReference type="EMBL" id="KAK7461129.1"/>
    </source>
</evidence>
<feature type="region of interest" description="Disordered" evidence="6">
    <location>
        <begin position="389"/>
        <end position="417"/>
    </location>
</feature>
<feature type="domain" description="C3H1-type" evidence="7">
    <location>
        <begin position="170"/>
        <end position="195"/>
    </location>
</feature>
<dbReference type="Pfam" id="PF00642">
    <property type="entry name" value="zf-CCCH"/>
    <property type="match status" value="1"/>
</dbReference>
<feature type="compositionally biased region" description="Polar residues" evidence="6">
    <location>
        <begin position="200"/>
        <end position="216"/>
    </location>
</feature>
<dbReference type="PANTHER" id="PTHR12547">
    <property type="entry name" value="CCCH ZINC FINGER/TIS11-RELATED"/>
    <property type="match status" value="1"/>
</dbReference>
<dbReference type="PANTHER" id="PTHR12547:SF18">
    <property type="entry name" value="PROTEIN TIS11"/>
    <property type="match status" value="1"/>
</dbReference>
<dbReference type="Gene3D" id="3.30.1370.210">
    <property type="match status" value="1"/>
</dbReference>
<evidence type="ECO:0000256" key="3">
    <source>
        <dbReference type="ARBA" id="ARBA00022771"/>
    </source>
</evidence>
<feature type="domain" description="C3H1-type" evidence="7">
    <location>
        <begin position="90"/>
        <end position="118"/>
    </location>
</feature>
<protein>
    <recommendedName>
        <fullName evidence="7">C3H1-type domain-containing protein</fullName>
    </recommendedName>
</protein>
<evidence type="ECO:0000256" key="5">
    <source>
        <dbReference type="PROSITE-ProRule" id="PRU00723"/>
    </source>
</evidence>
<dbReference type="PROSITE" id="PS50103">
    <property type="entry name" value="ZF_C3H1"/>
    <property type="match status" value="4"/>
</dbReference>
<evidence type="ECO:0000256" key="6">
    <source>
        <dbReference type="SAM" id="MobiDB-lite"/>
    </source>
</evidence>
<keyword evidence="2" id="KW-0677">Repeat</keyword>
<dbReference type="EMBL" id="JBANRG010000014">
    <property type="protein sequence ID" value="KAK7461129.1"/>
    <property type="molecule type" value="Genomic_DNA"/>
</dbReference>
<comment type="caution">
    <text evidence="8">The sequence shown here is derived from an EMBL/GenBank/DDBJ whole genome shotgun (WGS) entry which is preliminary data.</text>
</comment>
<dbReference type="SMART" id="SM00356">
    <property type="entry name" value="ZnF_C3H1"/>
    <property type="match status" value="4"/>
</dbReference>
<evidence type="ECO:0000256" key="2">
    <source>
        <dbReference type="ARBA" id="ARBA00022737"/>
    </source>
</evidence>
<dbReference type="SUPFAM" id="SSF90229">
    <property type="entry name" value="CCCH zinc finger"/>
    <property type="match status" value="1"/>
</dbReference>
<dbReference type="InterPro" id="IPR000571">
    <property type="entry name" value="Znf_CCCH"/>
</dbReference>
<feature type="zinc finger region" description="C3H1-type" evidence="5">
    <location>
        <begin position="140"/>
        <end position="166"/>
    </location>
</feature>